<dbReference type="AlphaFoldDB" id="X0X9N1"/>
<reference evidence="1" key="1">
    <citation type="journal article" date="2014" name="Front. Microbiol.">
        <title>High frequency of phylogenetically diverse reductive dehalogenase-homologous genes in deep subseafloor sedimentary metagenomes.</title>
        <authorList>
            <person name="Kawai M."/>
            <person name="Futagami T."/>
            <person name="Toyoda A."/>
            <person name="Takaki Y."/>
            <person name="Nishi S."/>
            <person name="Hori S."/>
            <person name="Arai W."/>
            <person name="Tsubouchi T."/>
            <person name="Morono Y."/>
            <person name="Uchiyama I."/>
            <person name="Ito T."/>
            <person name="Fujiyama A."/>
            <person name="Inagaki F."/>
            <person name="Takami H."/>
        </authorList>
    </citation>
    <scope>NUCLEOTIDE SEQUENCE</scope>
    <source>
        <strain evidence="1">Expedition CK06-06</strain>
    </source>
</reference>
<comment type="caution">
    <text evidence="1">The sequence shown here is derived from an EMBL/GenBank/DDBJ whole genome shotgun (WGS) entry which is preliminary data.</text>
</comment>
<name>X0X9N1_9ZZZZ</name>
<sequence length="62" mass="7430">MKPSKRYTLISLFDYLFAKVAWRICKSEFSGIKIGDCPYFLRFKSDFHRGQERIEEQNLYAS</sequence>
<protein>
    <submittedName>
        <fullName evidence="1">Uncharacterized protein</fullName>
    </submittedName>
</protein>
<gene>
    <name evidence="1" type="ORF">S01H1_63007</name>
</gene>
<organism evidence="1">
    <name type="scientific">marine sediment metagenome</name>
    <dbReference type="NCBI Taxonomy" id="412755"/>
    <lineage>
        <taxon>unclassified sequences</taxon>
        <taxon>metagenomes</taxon>
        <taxon>ecological metagenomes</taxon>
    </lineage>
</organism>
<dbReference type="EMBL" id="BARS01041428">
    <property type="protein sequence ID" value="GAG32112.1"/>
    <property type="molecule type" value="Genomic_DNA"/>
</dbReference>
<evidence type="ECO:0000313" key="1">
    <source>
        <dbReference type="EMBL" id="GAG32112.1"/>
    </source>
</evidence>
<feature type="non-terminal residue" evidence="1">
    <location>
        <position position="62"/>
    </location>
</feature>
<proteinExistence type="predicted"/>
<accession>X0X9N1</accession>